<dbReference type="InterPro" id="IPR011701">
    <property type="entry name" value="MFS"/>
</dbReference>
<feature type="transmembrane region" description="Helical" evidence="6">
    <location>
        <begin position="533"/>
        <end position="556"/>
    </location>
</feature>
<dbReference type="SUPFAM" id="SSF103473">
    <property type="entry name" value="MFS general substrate transporter"/>
    <property type="match status" value="1"/>
</dbReference>
<evidence type="ECO:0000256" key="6">
    <source>
        <dbReference type="SAM" id="Phobius"/>
    </source>
</evidence>
<feature type="transmembrane region" description="Helical" evidence="6">
    <location>
        <begin position="170"/>
        <end position="190"/>
    </location>
</feature>
<evidence type="ECO:0000256" key="2">
    <source>
        <dbReference type="ARBA" id="ARBA00022692"/>
    </source>
</evidence>
<accession>A0AAD4KXM5</accession>
<feature type="transmembrane region" description="Helical" evidence="6">
    <location>
        <begin position="498"/>
        <end position="521"/>
    </location>
</feature>
<comment type="subcellular location">
    <subcellularLocation>
        <location evidence="1">Membrane</location>
        <topology evidence="1">Multi-pass membrane protein</topology>
    </subcellularLocation>
</comment>
<feature type="transmembrane region" description="Helical" evidence="6">
    <location>
        <begin position="265"/>
        <end position="287"/>
    </location>
</feature>
<gene>
    <name evidence="8" type="ORF">BGW36DRAFT_356537</name>
</gene>
<comment type="caution">
    <text evidence="8">The sequence shown here is derived from an EMBL/GenBank/DDBJ whole genome shotgun (WGS) entry which is preliminary data.</text>
</comment>
<dbReference type="PROSITE" id="PS50850">
    <property type="entry name" value="MFS"/>
    <property type="match status" value="1"/>
</dbReference>
<feature type="transmembrane region" description="Helical" evidence="6">
    <location>
        <begin position="235"/>
        <end position="259"/>
    </location>
</feature>
<dbReference type="GO" id="GO:0022857">
    <property type="term" value="F:transmembrane transporter activity"/>
    <property type="evidence" value="ECO:0007669"/>
    <property type="project" value="InterPro"/>
</dbReference>
<evidence type="ECO:0000313" key="8">
    <source>
        <dbReference type="EMBL" id="KAH8702414.1"/>
    </source>
</evidence>
<dbReference type="InterPro" id="IPR036259">
    <property type="entry name" value="MFS_trans_sf"/>
</dbReference>
<feature type="compositionally biased region" description="Low complexity" evidence="5">
    <location>
        <begin position="30"/>
        <end position="40"/>
    </location>
</feature>
<dbReference type="InterPro" id="IPR020846">
    <property type="entry name" value="MFS_dom"/>
</dbReference>
<keyword evidence="2 6" id="KW-0812">Transmembrane</keyword>
<dbReference type="Gene3D" id="1.20.1250.20">
    <property type="entry name" value="MFS general substrate transporter like domains"/>
    <property type="match status" value="1"/>
</dbReference>
<dbReference type="EMBL" id="JAJTJA010000003">
    <property type="protein sequence ID" value="KAH8702414.1"/>
    <property type="molecule type" value="Genomic_DNA"/>
</dbReference>
<dbReference type="Pfam" id="PF07690">
    <property type="entry name" value="MFS_1"/>
    <property type="match status" value="1"/>
</dbReference>
<dbReference type="Proteomes" id="UP001201262">
    <property type="component" value="Unassembled WGS sequence"/>
</dbReference>
<evidence type="ECO:0000256" key="4">
    <source>
        <dbReference type="ARBA" id="ARBA00023136"/>
    </source>
</evidence>
<feature type="transmembrane region" description="Helical" evidence="6">
    <location>
        <begin position="139"/>
        <end position="158"/>
    </location>
</feature>
<dbReference type="PANTHER" id="PTHR23507">
    <property type="entry name" value="ZGC:174356"/>
    <property type="match status" value="1"/>
</dbReference>
<feature type="transmembrane region" description="Helical" evidence="6">
    <location>
        <begin position="437"/>
        <end position="456"/>
    </location>
</feature>
<evidence type="ECO:0000256" key="1">
    <source>
        <dbReference type="ARBA" id="ARBA00004141"/>
    </source>
</evidence>
<evidence type="ECO:0000256" key="5">
    <source>
        <dbReference type="SAM" id="MobiDB-lite"/>
    </source>
</evidence>
<protein>
    <submittedName>
        <fullName evidence="8">Tetracycline-efflux transporter</fullName>
    </submittedName>
</protein>
<proteinExistence type="predicted"/>
<feature type="domain" description="Major facilitator superfamily (MFS) profile" evidence="7">
    <location>
        <begin position="77"/>
        <end position="555"/>
    </location>
</feature>
<evidence type="ECO:0000313" key="9">
    <source>
        <dbReference type="Proteomes" id="UP001201262"/>
    </source>
</evidence>
<reference evidence="8" key="1">
    <citation type="submission" date="2021-12" db="EMBL/GenBank/DDBJ databases">
        <title>Convergent genome expansion in fungi linked to evolution of root-endophyte symbiosis.</title>
        <authorList>
            <consortium name="DOE Joint Genome Institute"/>
            <person name="Ke Y.-H."/>
            <person name="Bonito G."/>
            <person name="Liao H.-L."/>
            <person name="Looney B."/>
            <person name="Rojas-Flechas A."/>
            <person name="Nash J."/>
            <person name="Hameed K."/>
            <person name="Schadt C."/>
            <person name="Martin F."/>
            <person name="Crous P.W."/>
            <person name="Miettinen O."/>
            <person name="Magnuson J.K."/>
            <person name="Labbe J."/>
            <person name="Jacobson D."/>
            <person name="Doktycz M.J."/>
            <person name="Veneault-Fourrey C."/>
            <person name="Kuo A."/>
            <person name="Mondo S."/>
            <person name="Calhoun S."/>
            <person name="Riley R."/>
            <person name="Ohm R."/>
            <person name="LaButti K."/>
            <person name="Andreopoulos B."/>
            <person name="Pangilinan J."/>
            <person name="Nolan M."/>
            <person name="Tritt A."/>
            <person name="Clum A."/>
            <person name="Lipzen A."/>
            <person name="Daum C."/>
            <person name="Barry K."/>
            <person name="Grigoriev I.V."/>
            <person name="Vilgalys R."/>
        </authorList>
    </citation>
    <scope>NUCLEOTIDE SEQUENCE</scope>
    <source>
        <strain evidence="8">PMI_201</strain>
    </source>
</reference>
<feature type="transmembrane region" description="Helical" evidence="6">
    <location>
        <begin position="196"/>
        <end position="223"/>
    </location>
</feature>
<feature type="region of interest" description="Disordered" evidence="5">
    <location>
        <begin position="30"/>
        <end position="49"/>
    </location>
</feature>
<feature type="transmembrane region" description="Helical" evidence="6">
    <location>
        <begin position="69"/>
        <end position="88"/>
    </location>
</feature>
<evidence type="ECO:0000259" key="7">
    <source>
        <dbReference type="PROSITE" id="PS50850"/>
    </source>
</evidence>
<feature type="transmembrane region" description="Helical" evidence="6">
    <location>
        <begin position="396"/>
        <end position="417"/>
    </location>
</feature>
<keyword evidence="4 6" id="KW-0472">Membrane</keyword>
<dbReference type="AlphaFoldDB" id="A0AAD4KXM5"/>
<dbReference type="GeneID" id="70244069"/>
<dbReference type="PANTHER" id="PTHR23507:SF40">
    <property type="entry name" value="TETRACYCLINE-EFFLUX TRANSPORTER"/>
    <property type="match status" value="1"/>
</dbReference>
<organism evidence="8 9">
    <name type="scientific">Talaromyces proteolyticus</name>
    <dbReference type="NCBI Taxonomy" id="1131652"/>
    <lineage>
        <taxon>Eukaryota</taxon>
        <taxon>Fungi</taxon>
        <taxon>Dikarya</taxon>
        <taxon>Ascomycota</taxon>
        <taxon>Pezizomycotina</taxon>
        <taxon>Eurotiomycetes</taxon>
        <taxon>Eurotiomycetidae</taxon>
        <taxon>Eurotiales</taxon>
        <taxon>Trichocomaceae</taxon>
        <taxon>Talaromyces</taxon>
        <taxon>Talaromyces sect. Bacilispori</taxon>
    </lineage>
</organism>
<dbReference type="GO" id="GO:0016020">
    <property type="term" value="C:membrane"/>
    <property type="evidence" value="ECO:0007669"/>
    <property type="project" value="UniProtKB-SubCell"/>
</dbReference>
<keyword evidence="3 6" id="KW-1133">Transmembrane helix</keyword>
<feature type="transmembrane region" description="Helical" evidence="6">
    <location>
        <begin position="359"/>
        <end position="384"/>
    </location>
</feature>
<dbReference type="RefSeq" id="XP_046075790.1">
    <property type="nucleotide sequence ID" value="XM_046213782.1"/>
</dbReference>
<sequence length="576" mass="63341">METEAAFVVEADEDARLLYREQNTARDSVLTETAPLLPETTPEPDDGLDRPWLGSSEFARKPAWRRPSVWWIVFPLFLFTTAYGGIVVPRVNLILSLVCRDYFAERASKDPTFTYLPVVLGDNNDQCSIPEVQAGSSQFLLYINLISGLLSAIVSPRLGHLSDRYGRTLLLSLCVFGTLVAEAFTAYVAAKIESAPISLLLVGAFFDGVCGSFTLALALAHSYGADCSSPERRNVVFGFFHATLFGGIAIGPFLFGLLIKLTGSIIVMFYTVLCFHGIYFVVLLFIIPESLSKERQQAAKQKHRTKQLQYDHSFLKSLLIEINPVNIFTPLKILFPTIDNLQSFSFEERTMFKSLRRNLILIASIDTLIFGVAMGTMQIIILYAEYMFGWHNFETSIFISITNITRVITLLVILPMVTRLIRGPQQSTQTNSGSDRLDITCIQLAILFELLGYIGYSLSRSGAVFQLSAVVASLGGMGSPTLQSSITKHVPASRTGEILGATGLLHALARVISPIIFNLIYSATVGKFTQTVFVCLASVFGLAALLSFFIVPGVYLPATPPASREPESTEDVNIAD</sequence>
<keyword evidence="9" id="KW-1185">Reference proteome</keyword>
<name>A0AAD4KXM5_9EURO</name>
<evidence type="ECO:0000256" key="3">
    <source>
        <dbReference type="ARBA" id="ARBA00022989"/>
    </source>
</evidence>